<keyword evidence="5" id="KW-0812">Transmembrane</keyword>
<sequence length="220" mass="23604">MKTSTNSNSEAADSLRWTVVTTALVVILGCIAIYHSTMGLRVVSTEEGRRLAIQQAPRIVPAATLDTPAAPLLAEVLRSDGRVTVVSFIYASCNSVCLALGSEFQRMQAQIARLGLQDQVRLMSISFDPRDTATQLAVYAKRQQANGKTWQISGIASAAGRKAVLDAFGVVVLPAPLGEFVHNTAFHIVDANGRLVKIDDFDQPDQALADAVAIYHAGRL</sequence>
<evidence type="ECO:0000313" key="8">
    <source>
        <dbReference type="Proteomes" id="UP000479335"/>
    </source>
</evidence>
<dbReference type="Pfam" id="PF02630">
    <property type="entry name" value="SCO1-SenC"/>
    <property type="match status" value="1"/>
</dbReference>
<comment type="caution">
    <text evidence="7">The sequence shown here is derived from an EMBL/GenBank/DDBJ whole genome shotgun (WGS) entry which is preliminary data.</text>
</comment>
<dbReference type="AlphaFoldDB" id="A0A6L8K5W6"/>
<evidence type="ECO:0000313" key="7">
    <source>
        <dbReference type="EMBL" id="MYM22630.1"/>
    </source>
</evidence>
<protein>
    <submittedName>
        <fullName evidence="7">SCO family protein</fullName>
    </submittedName>
</protein>
<dbReference type="Proteomes" id="UP000479335">
    <property type="component" value="Unassembled WGS sequence"/>
</dbReference>
<keyword evidence="3" id="KW-0479">Metal-binding</keyword>
<feature type="domain" description="Thioredoxin" evidence="6">
    <location>
        <begin position="50"/>
        <end position="217"/>
    </location>
</feature>
<dbReference type="GO" id="GO:0046872">
    <property type="term" value="F:metal ion binding"/>
    <property type="evidence" value="ECO:0007669"/>
    <property type="project" value="UniProtKB-KW"/>
</dbReference>
<proteinExistence type="inferred from homology"/>
<organism evidence="7 8">
    <name type="scientific">Duganella flavida</name>
    <dbReference type="NCBI Taxonomy" id="2692175"/>
    <lineage>
        <taxon>Bacteria</taxon>
        <taxon>Pseudomonadati</taxon>
        <taxon>Pseudomonadota</taxon>
        <taxon>Betaproteobacteria</taxon>
        <taxon>Burkholderiales</taxon>
        <taxon>Oxalobacteraceae</taxon>
        <taxon>Telluria group</taxon>
        <taxon>Duganella</taxon>
    </lineage>
</organism>
<dbReference type="CDD" id="cd02968">
    <property type="entry name" value="SCO"/>
    <property type="match status" value="1"/>
</dbReference>
<dbReference type="Gene3D" id="3.40.30.10">
    <property type="entry name" value="Glutaredoxin"/>
    <property type="match status" value="1"/>
</dbReference>
<accession>A0A6L8K5W6</accession>
<dbReference type="EMBL" id="WWCN01000004">
    <property type="protein sequence ID" value="MYM22630.1"/>
    <property type="molecule type" value="Genomic_DNA"/>
</dbReference>
<dbReference type="SUPFAM" id="SSF52833">
    <property type="entry name" value="Thioredoxin-like"/>
    <property type="match status" value="1"/>
</dbReference>
<evidence type="ECO:0000259" key="6">
    <source>
        <dbReference type="PROSITE" id="PS51352"/>
    </source>
</evidence>
<evidence type="ECO:0000256" key="3">
    <source>
        <dbReference type="PIRSR" id="PIRSR603782-1"/>
    </source>
</evidence>
<evidence type="ECO:0000256" key="2">
    <source>
        <dbReference type="ARBA" id="ARBA00023008"/>
    </source>
</evidence>
<keyword evidence="2 3" id="KW-0186">Copper</keyword>
<dbReference type="InterPro" id="IPR003782">
    <property type="entry name" value="SCO1/SenC"/>
</dbReference>
<feature type="binding site" evidence="3">
    <location>
        <position position="182"/>
    </location>
    <ligand>
        <name>Cu cation</name>
        <dbReference type="ChEBI" id="CHEBI:23378"/>
    </ligand>
</feature>
<dbReference type="PROSITE" id="PS51352">
    <property type="entry name" value="THIOREDOXIN_2"/>
    <property type="match status" value="1"/>
</dbReference>
<evidence type="ECO:0000256" key="4">
    <source>
        <dbReference type="PIRSR" id="PIRSR603782-2"/>
    </source>
</evidence>
<evidence type="ECO:0000256" key="1">
    <source>
        <dbReference type="ARBA" id="ARBA00010996"/>
    </source>
</evidence>
<reference evidence="7 8" key="1">
    <citation type="submission" date="2019-12" db="EMBL/GenBank/DDBJ databases">
        <title>Novel species isolated from a subtropical stream in China.</title>
        <authorList>
            <person name="Lu H."/>
        </authorList>
    </citation>
    <scope>NUCLEOTIDE SEQUENCE [LARGE SCALE GENOMIC DNA]</scope>
    <source>
        <strain evidence="7 8">FT135W</strain>
    </source>
</reference>
<keyword evidence="5" id="KW-1133">Transmembrane helix</keyword>
<name>A0A6L8K5W6_9BURK</name>
<keyword evidence="5" id="KW-0472">Membrane</keyword>
<feature type="binding site" evidence="3">
    <location>
        <position position="97"/>
    </location>
    <ligand>
        <name>Cu cation</name>
        <dbReference type="ChEBI" id="CHEBI:23378"/>
    </ligand>
</feature>
<keyword evidence="4" id="KW-1015">Disulfide bond</keyword>
<gene>
    <name evidence="7" type="ORF">GTP46_08225</name>
</gene>
<dbReference type="InterPro" id="IPR013766">
    <property type="entry name" value="Thioredoxin_domain"/>
</dbReference>
<dbReference type="InterPro" id="IPR036249">
    <property type="entry name" value="Thioredoxin-like_sf"/>
</dbReference>
<feature type="disulfide bond" description="Redox-active" evidence="4">
    <location>
        <begin position="93"/>
        <end position="97"/>
    </location>
</feature>
<feature type="transmembrane region" description="Helical" evidence="5">
    <location>
        <begin position="15"/>
        <end position="34"/>
    </location>
</feature>
<keyword evidence="8" id="KW-1185">Reference proteome</keyword>
<evidence type="ECO:0000256" key="5">
    <source>
        <dbReference type="SAM" id="Phobius"/>
    </source>
</evidence>
<dbReference type="PROSITE" id="PS51257">
    <property type="entry name" value="PROKAR_LIPOPROTEIN"/>
    <property type="match status" value="1"/>
</dbReference>
<comment type="similarity">
    <text evidence="1">Belongs to the SCO1/2 family.</text>
</comment>
<feature type="binding site" evidence="3">
    <location>
        <position position="93"/>
    </location>
    <ligand>
        <name>Cu cation</name>
        <dbReference type="ChEBI" id="CHEBI:23378"/>
    </ligand>
</feature>